<protein>
    <submittedName>
        <fullName evidence="1">Uncharacterized protein</fullName>
    </submittedName>
</protein>
<feature type="non-terminal residue" evidence="1">
    <location>
        <position position="1"/>
    </location>
</feature>
<dbReference type="AlphaFoldDB" id="A0A5J9TSB4"/>
<comment type="caution">
    <text evidence="1">The sequence shown here is derived from an EMBL/GenBank/DDBJ whole genome shotgun (WGS) entry which is preliminary data.</text>
</comment>
<organism evidence="1 2">
    <name type="scientific">Eragrostis curvula</name>
    <name type="common">weeping love grass</name>
    <dbReference type="NCBI Taxonomy" id="38414"/>
    <lineage>
        <taxon>Eukaryota</taxon>
        <taxon>Viridiplantae</taxon>
        <taxon>Streptophyta</taxon>
        <taxon>Embryophyta</taxon>
        <taxon>Tracheophyta</taxon>
        <taxon>Spermatophyta</taxon>
        <taxon>Magnoliopsida</taxon>
        <taxon>Liliopsida</taxon>
        <taxon>Poales</taxon>
        <taxon>Poaceae</taxon>
        <taxon>PACMAD clade</taxon>
        <taxon>Chloridoideae</taxon>
        <taxon>Eragrostideae</taxon>
        <taxon>Eragrostidinae</taxon>
        <taxon>Eragrostis</taxon>
    </lineage>
</organism>
<reference evidence="1 2" key="1">
    <citation type="journal article" date="2019" name="Sci. Rep.">
        <title>A high-quality genome of Eragrostis curvula grass provides insights into Poaceae evolution and supports new strategies to enhance forage quality.</title>
        <authorList>
            <person name="Carballo J."/>
            <person name="Santos B.A.C.M."/>
            <person name="Zappacosta D."/>
            <person name="Garbus I."/>
            <person name="Selva J.P."/>
            <person name="Gallo C.A."/>
            <person name="Diaz A."/>
            <person name="Albertini E."/>
            <person name="Caccamo M."/>
            <person name="Echenique V."/>
        </authorList>
    </citation>
    <scope>NUCLEOTIDE SEQUENCE [LARGE SCALE GENOMIC DNA]</scope>
    <source>
        <strain evidence="2">cv. Victoria</strain>
        <tissue evidence="1">Leaf</tissue>
    </source>
</reference>
<name>A0A5J9TSB4_9POAL</name>
<dbReference type="Proteomes" id="UP000324897">
    <property type="component" value="Unassembled WGS sequence"/>
</dbReference>
<keyword evidence="2" id="KW-1185">Reference proteome</keyword>
<sequence length="140" mass="15137">MTCVAAPWPPPTSISELSPRKTRPLSKIITSRKSLLSATMESFNILFSVASELAISHYLTPLLPISARSIPRSSAEQLHEAPEVCYLGWMHRGVGRDVSEGGGTAPAVHGIRDAKVHGALERHGLHVTEDMAMELGKSDE</sequence>
<dbReference type="Gramene" id="TVU13601">
    <property type="protein sequence ID" value="TVU13601"/>
    <property type="gene ID" value="EJB05_40661"/>
</dbReference>
<dbReference type="EMBL" id="RWGY01000034">
    <property type="protein sequence ID" value="TVU13601.1"/>
    <property type="molecule type" value="Genomic_DNA"/>
</dbReference>
<evidence type="ECO:0000313" key="2">
    <source>
        <dbReference type="Proteomes" id="UP000324897"/>
    </source>
</evidence>
<gene>
    <name evidence="1" type="ORF">EJB05_40661</name>
</gene>
<accession>A0A5J9TSB4</accession>
<proteinExistence type="predicted"/>
<evidence type="ECO:0000313" key="1">
    <source>
        <dbReference type="EMBL" id="TVU13601.1"/>
    </source>
</evidence>